<accession>A0ABU8J3B4</accession>
<keyword evidence="2" id="KW-1185">Reference proteome</keyword>
<gene>
    <name evidence="1" type="ORF">H3V53_35470</name>
</gene>
<comment type="caution">
    <text evidence="1">The sequence shown here is derived from an EMBL/GenBank/DDBJ whole genome shotgun (WGS) entry which is preliminary data.</text>
</comment>
<name>A0ABU8J3B4_9BURK</name>
<sequence>MNPHRLGILLAPSAVISVCTQISYAAGGCSAFSLKGAYSFSAHGELLGILDTTVSPPALHPLSMPIVSTDV</sequence>
<dbReference type="RefSeq" id="WP_336601878.1">
    <property type="nucleotide sequence ID" value="NZ_JACFYJ010000102.1"/>
</dbReference>
<dbReference type="EMBL" id="JACFYJ010000102">
    <property type="protein sequence ID" value="MEI6002236.1"/>
    <property type="molecule type" value="Genomic_DNA"/>
</dbReference>
<evidence type="ECO:0000313" key="1">
    <source>
        <dbReference type="EMBL" id="MEI6002236.1"/>
    </source>
</evidence>
<reference evidence="1 2" key="1">
    <citation type="journal article" date="2022" name="Arch. Microbiol.">
        <title>Paraburkholderia bengalensis sp. nov. isolated from roots of Oryza sativa, IR64.</title>
        <authorList>
            <person name="Nag P."/>
            <person name="Mondal N."/>
            <person name="Sarkar J."/>
            <person name="Das S."/>
        </authorList>
    </citation>
    <scope>NUCLEOTIDE SEQUENCE [LARGE SCALE GENOMIC DNA]</scope>
    <source>
        <strain evidence="1 2">IR64_4_BI</strain>
    </source>
</reference>
<proteinExistence type="predicted"/>
<protein>
    <submittedName>
        <fullName evidence="1">Uncharacterized protein</fullName>
    </submittedName>
</protein>
<organism evidence="1 2">
    <name type="scientific">Paraburkholderia bengalensis</name>
    <dbReference type="NCBI Taxonomy" id="2747562"/>
    <lineage>
        <taxon>Bacteria</taxon>
        <taxon>Pseudomonadati</taxon>
        <taxon>Pseudomonadota</taxon>
        <taxon>Betaproteobacteria</taxon>
        <taxon>Burkholderiales</taxon>
        <taxon>Burkholderiaceae</taxon>
        <taxon>Paraburkholderia</taxon>
    </lineage>
</organism>
<evidence type="ECO:0000313" key="2">
    <source>
        <dbReference type="Proteomes" id="UP001386437"/>
    </source>
</evidence>
<dbReference type="Proteomes" id="UP001386437">
    <property type="component" value="Unassembled WGS sequence"/>
</dbReference>
<dbReference type="PROSITE" id="PS51257">
    <property type="entry name" value="PROKAR_LIPOPROTEIN"/>
    <property type="match status" value="1"/>
</dbReference>